<evidence type="ECO:0000313" key="12">
    <source>
        <dbReference type="EMBL" id="KAF6039718.1"/>
    </source>
</evidence>
<keyword evidence="7 10" id="KW-0472">Membrane</keyword>
<feature type="compositionally biased region" description="Polar residues" evidence="9">
    <location>
        <begin position="1"/>
        <end position="13"/>
    </location>
</feature>
<dbReference type="FunFam" id="1.20.1250.20:FF:000401">
    <property type="entry name" value="Vesicular amine transporter"/>
    <property type="match status" value="1"/>
</dbReference>
<dbReference type="PANTHER" id="PTHR23506:SF13">
    <property type="entry name" value="VESICULAR ACETYLCHOLINE TRANSPORTER"/>
    <property type="match status" value="1"/>
</dbReference>
<evidence type="ECO:0000256" key="8">
    <source>
        <dbReference type="ARBA" id="ARBA00023180"/>
    </source>
</evidence>
<dbReference type="Proteomes" id="UP000593567">
    <property type="component" value="Unassembled WGS sequence"/>
</dbReference>
<evidence type="ECO:0000256" key="6">
    <source>
        <dbReference type="ARBA" id="ARBA00022989"/>
    </source>
</evidence>
<feature type="transmembrane region" description="Helical" evidence="10">
    <location>
        <begin position="74"/>
        <end position="97"/>
    </location>
</feature>
<keyword evidence="13" id="KW-1185">Reference proteome</keyword>
<feature type="transmembrane region" description="Helical" evidence="10">
    <location>
        <begin position="292"/>
        <end position="312"/>
    </location>
</feature>
<accession>A0A7J7KNJ6</accession>
<comment type="similarity">
    <text evidence="2">Belongs to the major facilitator superfamily. Vesicular transporter family.</text>
</comment>
<dbReference type="GO" id="GO:0043195">
    <property type="term" value="C:terminal bouton"/>
    <property type="evidence" value="ECO:0007669"/>
    <property type="project" value="TreeGrafter"/>
</dbReference>
<evidence type="ECO:0000256" key="4">
    <source>
        <dbReference type="ARBA" id="ARBA00022692"/>
    </source>
</evidence>
<dbReference type="GO" id="GO:0005277">
    <property type="term" value="F:acetylcholine transmembrane transporter activity"/>
    <property type="evidence" value="ECO:0007669"/>
    <property type="project" value="TreeGrafter"/>
</dbReference>
<dbReference type="CDD" id="cd17383">
    <property type="entry name" value="MFS_SLC18A3_VAChT"/>
    <property type="match status" value="1"/>
</dbReference>
<proteinExistence type="inferred from homology"/>
<feature type="transmembrane region" description="Helical" evidence="10">
    <location>
        <begin position="673"/>
        <end position="691"/>
    </location>
</feature>
<dbReference type="Pfam" id="PF07690">
    <property type="entry name" value="MFS_1"/>
    <property type="match status" value="1"/>
</dbReference>
<evidence type="ECO:0000313" key="13">
    <source>
        <dbReference type="Proteomes" id="UP000593567"/>
    </source>
</evidence>
<evidence type="ECO:0000256" key="5">
    <source>
        <dbReference type="ARBA" id="ARBA00022775"/>
    </source>
</evidence>
<feature type="compositionally biased region" description="Basic and acidic residues" evidence="9">
    <location>
        <begin position="14"/>
        <end position="24"/>
    </location>
</feature>
<feature type="transmembrane region" description="Helical" evidence="10">
    <location>
        <begin position="261"/>
        <end position="280"/>
    </location>
</feature>
<feature type="domain" description="Major facilitator superfamily (MFS) profile" evidence="11">
    <location>
        <begin position="75"/>
        <end position="523"/>
    </location>
</feature>
<evidence type="ECO:0000256" key="9">
    <source>
        <dbReference type="SAM" id="MobiDB-lite"/>
    </source>
</evidence>
<evidence type="ECO:0000256" key="7">
    <source>
        <dbReference type="ARBA" id="ARBA00023136"/>
    </source>
</evidence>
<feature type="transmembrane region" description="Helical" evidence="10">
    <location>
        <begin position="380"/>
        <end position="402"/>
    </location>
</feature>
<name>A0A7J7KNJ6_BUGNE</name>
<dbReference type="SUPFAM" id="SSF103473">
    <property type="entry name" value="MFS general substrate transporter"/>
    <property type="match status" value="1"/>
</dbReference>
<dbReference type="GO" id="GO:0030122">
    <property type="term" value="C:AP-2 adaptor complex"/>
    <property type="evidence" value="ECO:0007669"/>
    <property type="project" value="TreeGrafter"/>
</dbReference>
<dbReference type="InterPro" id="IPR011701">
    <property type="entry name" value="MFS"/>
</dbReference>
<keyword evidence="4 10" id="KW-0812">Transmembrane</keyword>
<dbReference type="Gene3D" id="1.20.1250.20">
    <property type="entry name" value="MFS general substrate transporter like domains"/>
    <property type="match status" value="1"/>
</dbReference>
<dbReference type="InterPro" id="IPR036259">
    <property type="entry name" value="MFS_trans_sf"/>
</dbReference>
<protein>
    <recommendedName>
        <fullName evidence="11">Major facilitator superfamily (MFS) profile domain-containing protein</fullName>
    </recommendedName>
</protein>
<evidence type="ECO:0000259" key="11">
    <source>
        <dbReference type="PROSITE" id="PS50850"/>
    </source>
</evidence>
<feature type="transmembrane region" description="Helical" evidence="10">
    <location>
        <begin position="409"/>
        <end position="429"/>
    </location>
</feature>
<dbReference type="AlphaFoldDB" id="A0A7J7KNJ6"/>
<reference evidence="12" key="1">
    <citation type="submission" date="2020-06" db="EMBL/GenBank/DDBJ databases">
        <title>Draft genome of Bugula neritina, a colonial animal packing powerful symbionts and potential medicines.</title>
        <authorList>
            <person name="Rayko M."/>
        </authorList>
    </citation>
    <scope>NUCLEOTIDE SEQUENCE [LARGE SCALE GENOMIC DNA]</scope>
    <source>
        <strain evidence="12">Kwan_BN1</strain>
    </source>
</reference>
<keyword evidence="5" id="KW-0532">Neurotransmitter transport</keyword>
<feature type="transmembrane region" description="Helical" evidence="10">
    <location>
        <begin position="498"/>
        <end position="521"/>
    </location>
</feature>
<dbReference type="PROSITE" id="PS50850">
    <property type="entry name" value="MFS"/>
    <property type="match status" value="1"/>
</dbReference>
<dbReference type="GO" id="GO:0007268">
    <property type="term" value="P:chemical synaptic transmission"/>
    <property type="evidence" value="ECO:0007669"/>
    <property type="project" value="TreeGrafter"/>
</dbReference>
<dbReference type="PANTHER" id="PTHR23506">
    <property type="entry name" value="GH10249P"/>
    <property type="match status" value="1"/>
</dbReference>
<evidence type="ECO:0000256" key="2">
    <source>
        <dbReference type="ARBA" id="ARBA00006829"/>
    </source>
</evidence>
<feature type="transmembrane region" description="Helical" evidence="10">
    <location>
        <begin position="466"/>
        <end position="486"/>
    </location>
</feature>
<feature type="transmembrane region" description="Helical" evidence="10">
    <location>
        <begin position="435"/>
        <end position="454"/>
    </location>
</feature>
<organism evidence="12 13">
    <name type="scientific">Bugula neritina</name>
    <name type="common">Brown bryozoan</name>
    <name type="synonym">Sertularia neritina</name>
    <dbReference type="NCBI Taxonomy" id="10212"/>
    <lineage>
        <taxon>Eukaryota</taxon>
        <taxon>Metazoa</taxon>
        <taxon>Spiralia</taxon>
        <taxon>Lophotrochozoa</taxon>
        <taxon>Bryozoa</taxon>
        <taxon>Gymnolaemata</taxon>
        <taxon>Cheilostomatida</taxon>
        <taxon>Flustrina</taxon>
        <taxon>Buguloidea</taxon>
        <taxon>Bugulidae</taxon>
        <taxon>Bugula</taxon>
    </lineage>
</organism>
<dbReference type="GO" id="GO:0030121">
    <property type="term" value="C:AP-1 adaptor complex"/>
    <property type="evidence" value="ECO:0007669"/>
    <property type="project" value="TreeGrafter"/>
</dbReference>
<evidence type="ECO:0000256" key="3">
    <source>
        <dbReference type="ARBA" id="ARBA00022448"/>
    </source>
</evidence>
<comment type="caution">
    <text evidence="12">The sequence shown here is derived from an EMBL/GenBank/DDBJ whole genome shotgun (WGS) entry which is preliminary data.</text>
</comment>
<evidence type="ECO:0000256" key="10">
    <source>
        <dbReference type="SAM" id="Phobius"/>
    </source>
</evidence>
<gene>
    <name evidence="12" type="ORF">EB796_001974</name>
</gene>
<dbReference type="EMBL" id="VXIV02000217">
    <property type="protein sequence ID" value="KAF6039718.1"/>
    <property type="molecule type" value="Genomic_DNA"/>
</dbReference>
<keyword evidence="8" id="KW-0325">Glycoprotein</keyword>
<keyword evidence="3" id="KW-0813">Transport</keyword>
<dbReference type="InterPro" id="IPR020846">
    <property type="entry name" value="MFS_dom"/>
</dbReference>
<dbReference type="OrthoDB" id="5086884at2759"/>
<feature type="transmembrane region" description="Helical" evidence="10">
    <location>
        <begin position="333"/>
        <end position="360"/>
    </location>
</feature>
<evidence type="ECO:0000256" key="1">
    <source>
        <dbReference type="ARBA" id="ARBA00004141"/>
    </source>
</evidence>
<keyword evidence="6 10" id="KW-1133">Transmembrane helix</keyword>
<sequence length="692" mass="77165">MHNQQENGGSFDTANKESFGKTSGNERDSRLYAFLIAIREWMANWKMPCSNRLFGYWLDKFNEKINIPSSQRKIVLVVVCIALFLDNMLYMVIVPIIPTYLRSIGAFPSTTVYDNVTVWENVTVSTYMPPTLAPNVVPIAAPVTPMPEGNNTFIRSFKTMARTYRNKHEDVNIGVLFACKAIFQLLVNPFTGTLMDRIGYDFPMLIGLIIIFLSTTMFAFGKSYGALFIARSMQGIGSAFADTSGLAMIADRYPDDKERSAALGIALAFISFGSLVAPPFGGTLYEFAGKALPFIILALIALFDGNLMMFVMKPVRKQRKELKSKDKLPNATPIYKLIIDPYIAVCAGCLVMANVSLAFIEPTIAIWMHDTMNSPEWQIGLIWLPAFIPHLLGVIFTVKVAARYPEKQWLLAAIGLAMEGISCLILPFCKSFAEVIIPLCILCFGIALVDTAILPLMAHLVDVRHVSVYGSVYAIADISYSTAYAIGPIIAGQIVNSIGFQALNIGICVSNVIYAPVLIALRKAYDYQKFVPSEEEEGMQYNGLEHDTKLYKTYTSSYEDEVTDAVHDNSLQNGNTVRLHNDSDEEDVTEMTALQLNSHPSPRVNGTDIRKGGGYGYNDSTNTMQYLNLSVMVKHQTWRNLMMKCLQEMMKLPVTQNQIEVDCYTEAVLKIQLLFNSIHVLVLIIYVLLVFL</sequence>
<feature type="transmembrane region" description="Helical" evidence="10">
    <location>
        <begin position="202"/>
        <end position="220"/>
    </location>
</feature>
<dbReference type="InterPro" id="IPR050930">
    <property type="entry name" value="MFS_Vesicular_Transporter"/>
</dbReference>
<comment type="subcellular location">
    <subcellularLocation>
        <location evidence="1">Membrane</location>
        <topology evidence="1">Multi-pass membrane protein</topology>
    </subcellularLocation>
</comment>
<feature type="region of interest" description="Disordered" evidence="9">
    <location>
        <begin position="1"/>
        <end position="24"/>
    </location>
</feature>
<feature type="transmembrane region" description="Helical" evidence="10">
    <location>
        <begin position="171"/>
        <end position="190"/>
    </location>
</feature>